<evidence type="ECO:0000259" key="2">
    <source>
        <dbReference type="Pfam" id="PF00149"/>
    </source>
</evidence>
<organism evidence="3 4">
    <name type="scientific">Cercospora berteroae</name>
    <dbReference type="NCBI Taxonomy" id="357750"/>
    <lineage>
        <taxon>Eukaryota</taxon>
        <taxon>Fungi</taxon>
        <taxon>Dikarya</taxon>
        <taxon>Ascomycota</taxon>
        <taxon>Pezizomycotina</taxon>
        <taxon>Dothideomycetes</taxon>
        <taxon>Dothideomycetidae</taxon>
        <taxon>Mycosphaerellales</taxon>
        <taxon>Mycosphaerellaceae</taxon>
        <taxon>Cercospora</taxon>
    </lineage>
</organism>
<dbReference type="GO" id="GO:0016787">
    <property type="term" value="F:hydrolase activity"/>
    <property type="evidence" value="ECO:0007669"/>
    <property type="project" value="InterPro"/>
</dbReference>
<keyword evidence="4" id="KW-1185">Reference proteome</keyword>
<dbReference type="PANTHER" id="PTHR12905">
    <property type="entry name" value="METALLOPHOSPHOESTERASE"/>
    <property type="match status" value="1"/>
</dbReference>
<feature type="compositionally biased region" description="Polar residues" evidence="1">
    <location>
        <begin position="352"/>
        <end position="361"/>
    </location>
</feature>
<reference evidence="4" key="1">
    <citation type="journal article" date="2017" name="bioRxiv">
        <title>Conservation of a gene cluster reveals novel cercosporin biosynthetic mechanisms and extends production to the genus Colletotrichum.</title>
        <authorList>
            <person name="de Jonge R."/>
            <person name="Ebert M.K."/>
            <person name="Huitt-Roehl C.R."/>
            <person name="Pal P."/>
            <person name="Suttle J.C."/>
            <person name="Spanner R.E."/>
            <person name="Neubauer J.D."/>
            <person name="Jurick W.M.II."/>
            <person name="Stott K.A."/>
            <person name="Secor G.A."/>
            <person name="Thomma B.P.H.J."/>
            <person name="Van de Peer Y."/>
            <person name="Townsend C.A."/>
            <person name="Bolton M.D."/>
        </authorList>
    </citation>
    <scope>NUCLEOTIDE SEQUENCE [LARGE SCALE GENOMIC DNA]</scope>
    <source>
        <strain evidence="4">CBS538.71</strain>
    </source>
</reference>
<evidence type="ECO:0000256" key="1">
    <source>
        <dbReference type="SAM" id="MobiDB-lite"/>
    </source>
</evidence>
<feature type="region of interest" description="Disordered" evidence="1">
    <location>
        <begin position="325"/>
        <end position="361"/>
    </location>
</feature>
<gene>
    <name evidence="3" type="ORF">CBER1_10744</name>
</gene>
<dbReference type="InterPro" id="IPR004843">
    <property type="entry name" value="Calcineurin-like_PHP"/>
</dbReference>
<dbReference type="InterPro" id="IPR029052">
    <property type="entry name" value="Metallo-depent_PP-like"/>
</dbReference>
<proteinExistence type="predicted"/>
<evidence type="ECO:0000313" key="4">
    <source>
        <dbReference type="Proteomes" id="UP000237631"/>
    </source>
</evidence>
<dbReference type="PANTHER" id="PTHR12905:SF0">
    <property type="entry name" value="CALCINEURIN-LIKE PHOSPHOESTERASE DOMAIN-CONTAINING PROTEIN"/>
    <property type="match status" value="1"/>
</dbReference>
<dbReference type="Pfam" id="PF00149">
    <property type="entry name" value="Metallophos"/>
    <property type="match status" value="1"/>
</dbReference>
<dbReference type="Gene3D" id="3.60.21.10">
    <property type="match status" value="1"/>
</dbReference>
<dbReference type="SUPFAM" id="SSF56300">
    <property type="entry name" value="Metallo-dependent phosphatases"/>
    <property type="match status" value="1"/>
</dbReference>
<evidence type="ECO:0000313" key="3">
    <source>
        <dbReference type="EMBL" id="PPJ52370.1"/>
    </source>
</evidence>
<name>A0A2S6BY05_9PEZI</name>
<sequence>MASLVNTRILMLSDTHGDALKRTVTTQADVAIHCGDLTEESKLDEFTAAIQLLKGIDAPLKLVIAGNHDFTLDDRAFEGVLAQADPTIDSDLLTKTYGKLGDARRLFEAADVREAGIVYLTEGSHSFTLKNGAKLTVYASPYTASVSTGWGFTYNPRDPAQEHTWDIPEAVDIAITHGPAKGVLDYTDSRTRAGSASLFAAIARAKPRVHCFGHIHEAWGAKKVTWRSELSEEPSHFTDIDQDESELIASLATLRKGKFDSEDDIARKASKRYEYEAQGSCGTSTEIRKGEQTLFVNAAIEGSEEGDQHLPWLVEIELPKEIKKVESKKRRRSSGSEAGEKTSKYQRIMTDTAKNNGSSGK</sequence>
<accession>A0A2S6BY05</accession>
<dbReference type="CDD" id="cd07379">
    <property type="entry name" value="MPP_239FB"/>
    <property type="match status" value="1"/>
</dbReference>
<dbReference type="AlphaFoldDB" id="A0A2S6BY05"/>
<comment type="caution">
    <text evidence="3">The sequence shown here is derived from an EMBL/GenBank/DDBJ whole genome shotgun (WGS) entry which is preliminary data.</text>
</comment>
<dbReference type="OrthoDB" id="630188at2759"/>
<dbReference type="EMBL" id="PNEN01001703">
    <property type="protein sequence ID" value="PPJ52370.1"/>
    <property type="molecule type" value="Genomic_DNA"/>
</dbReference>
<dbReference type="Proteomes" id="UP000237631">
    <property type="component" value="Unassembled WGS sequence"/>
</dbReference>
<feature type="domain" description="Calcineurin-like phosphoesterase" evidence="2">
    <location>
        <begin position="8"/>
        <end position="217"/>
    </location>
</feature>
<dbReference type="InterPro" id="IPR051693">
    <property type="entry name" value="UPF0046_metallophosphoest"/>
</dbReference>
<protein>
    <recommendedName>
        <fullName evidence="2">Calcineurin-like phosphoesterase domain-containing protein</fullName>
    </recommendedName>
</protein>